<dbReference type="SUPFAM" id="SSF48452">
    <property type="entry name" value="TPR-like"/>
    <property type="match status" value="1"/>
</dbReference>
<organism evidence="1 2">
    <name type="scientific">endosymbiont of Ridgeia piscesae</name>
    <dbReference type="NCBI Taxonomy" id="54398"/>
    <lineage>
        <taxon>Bacteria</taxon>
        <taxon>Pseudomonadati</taxon>
        <taxon>Pseudomonadota</taxon>
        <taxon>Gammaproteobacteria</taxon>
        <taxon>sulfur-oxidizing symbionts</taxon>
    </lineage>
</organism>
<reference evidence="1 2" key="1">
    <citation type="submission" date="2015-11" db="EMBL/GenBank/DDBJ databases">
        <title>The genome of Candidatus Endoriftia persephone in Ridgeia piscesae and population structure of the North Eastern Pacific vestimentiferan symbionts.</title>
        <authorList>
            <person name="Perez M."/>
            <person name="Juniper K.S."/>
        </authorList>
    </citation>
    <scope>NUCLEOTIDE SEQUENCE [LARGE SCALE GENOMIC DNA]</scope>
    <source>
        <strain evidence="1">Ind10</strain>
    </source>
</reference>
<dbReference type="PROSITE" id="PS51257">
    <property type="entry name" value="PROKAR_LIPOPROTEIN"/>
    <property type="match status" value="1"/>
</dbReference>
<evidence type="ECO:0000313" key="1">
    <source>
        <dbReference type="EMBL" id="KRT58472.1"/>
    </source>
</evidence>
<evidence type="ECO:0000313" key="2">
    <source>
        <dbReference type="Proteomes" id="UP000051276"/>
    </source>
</evidence>
<dbReference type="Proteomes" id="UP000051276">
    <property type="component" value="Unassembled WGS sequence"/>
</dbReference>
<accession>A0A0T5Z6L2</accession>
<sequence length="316" mass="36033">MKKSNTWTALIMTAALSGCASLPPELKLPQLGEPEPKKVEKPLKTANQLLKKGELGEAVALLEKAIMAGEKDKAVVRLHNKLSAIQTRREEQLEDQLLLQQYDALQKQLPLMAKLAENRPRDAHLHSKLLDAQSEQEQQHLYLTRCGWREWRHQPKLATRCLTVALSIKEDEDDRRLLKLLNSRSSKAVKQARKIKKSQRAAISKKASANKLKQAQVLFEKNELSKAKMLLQKLLQKEPKNSAVRELLQLVQKELQIHLENLFKTGDQLYSQGEVAGAIAVWEAAQKLDPNDDRVVKKIERAQRILDNLEQLRKSR</sequence>
<comment type="caution">
    <text evidence="1">The sequence shown here is derived from an EMBL/GenBank/DDBJ whole genome shotgun (WGS) entry which is preliminary data.</text>
</comment>
<proteinExistence type="predicted"/>
<dbReference type="Gene3D" id="1.25.40.10">
    <property type="entry name" value="Tetratricopeptide repeat domain"/>
    <property type="match status" value="1"/>
</dbReference>
<name>A0A0T5Z6L2_9GAMM</name>
<dbReference type="AlphaFoldDB" id="A0A0T5Z6L2"/>
<dbReference type="InterPro" id="IPR011990">
    <property type="entry name" value="TPR-like_helical_dom_sf"/>
</dbReference>
<dbReference type="Pfam" id="PF13174">
    <property type="entry name" value="TPR_6"/>
    <property type="match status" value="1"/>
</dbReference>
<dbReference type="EMBL" id="LMXI01000341">
    <property type="protein sequence ID" value="KRT58472.1"/>
    <property type="molecule type" value="Genomic_DNA"/>
</dbReference>
<dbReference type="STRING" id="54398.Ga0074115_12711"/>
<dbReference type="RefSeq" id="WP_057955153.1">
    <property type="nucleotide sequence ID" value="NZ_KQ556870.1"/>
</dbReference>
<gene>
    <name evidence="1" type="ORF">Ga0076813_13532</name>
</gene>
<protein>
    <submittedName>
        <fullName evidence="1">Tetratricopeptide repeat-containing protein</fullName>
    </submittedName>
</protein>
<dbReference type="InterPro" id="IPR019734">
    <property type="entry name" value="TPR_rpt"/>
</dbReference>